<evidence type="ECO:0000256" key="9">
    <source>
        <dbReference type="ARBA" id="ARBA00022723"/>
    </source>
</evidence>
<keyword evidence="24" id="KW-1185">Reference proteome</keyword>
<dbReference type="InterPro" id="IPR003378">
    <property type="entry name" value="Fringe-like_glycosylTrfase"/>
</dbReference>
<dbReference type="Pfam" id="PF02434">
    <property type="entry name" value="Fringe"/>
    <property type="match status" value="1"/>
</dbReference>
<keyword evidence="11" id="KW-0735">Signal-anchor</keyword>
<evidence type="ECO:0000256" key="14">
    <source>
        <dbReference type="ARBA" id="ARBA00023157"/>
    </source>
</evidence>
<evidence type="ECO:0000313" key="24">
    <source>
        <dbReference type="Proteomes" id="UP000694428"/>
    </source>
</evidence>
<comment type="subcellular location">
    <subcellularLocation>
        <location evidence="2">Membrane</location>
        <topology evidence="2">Single-pass type II membrane protein</topology>
    </subcellularLocation>
</comment>
<dbReference type="GO" id="GO:0016263">
    <property type="term" value="F:glycoprotein-N-acetylgalactosamine 3-beta-galactosyltransferase activity"/>
    <property type="evidence" value="ECO:0007669"/>
    <property type="project" value="UniProtKB-EC"/>
</dbReference>
<keyword evidence="14" id="KW-1015">Disulfide bond</keyword>
<keyword evidence="10" id="KW-0547">Nucleotide-binding</keyword>
<comment type="catalytic activity">
    <reaction evidence="20">
        <text>an N-acetyl-alpha-D-galactosaminyl derivative + UDP-alpha-D-galactose = a beta-D-galactosyl-(1-&gt;3)-N-acetyl-alpha-D-galactosaminyl derivative + UDP + H(+)</text>
        <dbReference type="Rhea" id="RHEA:15621"/>
        <dbReference type="ChEBI" id="CHEBI:15378"/>
        <dbReference type="ChEBI" id="CHEBI:28257"/>
        <dbReference type="ChEBI" id="CHEBI:58223"/>
        <dbReference type="ChEBI" id="CHEBI:66914"/>
        <dbReference type="ChEBI" id="CHEBI:133470"/>
        <dbReference type="EC" id="2.4.1.122"/>
    </reaction>
</comment>
<comment type="cofactor">
    <cofactor evidence="1">
        <name>Mn(2+)</name>
        <dbReference type="ChEBI" id="CHEBI:29035"/>
    </cofactor>
</comment>
<accession>A0A8C9F8V5</accession>
<evidence type="ECO:0000256" key="8">
    <source>
        <dbReference type="ARBA" id="ARBA00022692"/>
    </source>
</evidence>
<evidence type="ECO:0000256" key="1">
    <source>
        <dbReference type="ARBA" id="ARBA00001936"/>
    </source>
</evidence>
<organism evidence="23 24">
    <name type="scientific">Pavo cristatus</name>
    <name type="common">Indian peafowl</name>
    <name type="synonym">Blue peafowl</name>
    <dbReference type="NCBI Taxonomy" id="9049"/>
    <lineage>
        <taxon>Eukaryota</taxon>
        <taxon>Metazoa</taxon>
        <taxon>Chordata</taxon>
        <taxon>Craniata</taxon>
        <taxon>Vertebrata</taxon>
        <taxon>Euteleostomi</taxon>
        <taxon>Archelosauria</taxon>
        <taxon>Archosauria</taxon>
        <taxon>Dinosauria</taxon>
        <taxon>Saurischia</taxon>
        <taxon>Theropoda</taxon>
        <taxon>Coelurosauria</taxon>
        <taxon>Aves</taxon>
        <taxon>Neognathae</taxon>
        <taxon>Galloanserae</taxon>
        <taxon>Galliformes</taxon>
        <taxon>Phasianidae</taxon>
        <taxon>Phasianinae</taxon>
        <taxon>Pavo</taxon>
    </lineage>
</organism>
<dbReference type="Gene3D" id="3.90.550.50">
    <property type="match status" value="1"/>
</dbReference>
<dbReference type="GO" id="GO:0000166">
    <property type="term" value="F:nucleotide binding"/>
    <property type="evidence" value="ECO:0007669"/>
    <property type="project" value="UniProtKB-KW"/>
</dbReference>
<evidence type="ECO:0000256" key="10">
    <source>
        <dbReference type="ARBA" id="ARBA00022741"/>
    </source>
</evidence>
<evidence type="ECO:0000313" key="23">
    <source>
        <dbReference type="Ensembl" id="ENSPSTP00000012077.1"/>
    </source>
</evidence>
<evidence type="ECO:0000256" key="11">
    <source>
        <dbReference type="ARBA" id="ARBA00022968"/>
    </source>
</evidence>
<protein>
    <recommendedName>
        <fullName evidence="16">Glycoprotein-N-acetylgalactosamine 3-beta-galactosyltransferase 1</fullName>
        <ecNumber evidence="5">2.4.1.122</ecNumber>
    </recommendedName>
    <alternativeName>
        <fullName evidence="18">Core 1 O-glycan T-synthase</fullName>
    </alternativeName>
    <alternativeName>
        <fullName evidence="19">Core 1 UDP-galactose:N-acetylgalactosamine-alpha-R beta 1,3-galactosyltransferase 1</fullName>
    </alternativeName>
    <alternativeName>
        <fullName evidence="17">Core 1 beta1,3-galactosyltransferase 1</fullName>
    </alternativeName>
</protein>
<dbReference type="Ensembl" id="ENSPSTT00000012664.1">
    <property type="protein sequence ID" value="ENSPSTP00000012077.1"/>
    <property type="gene ID" value="ENSPSTG00000008508.1"/>
</dbReference>
<evidence type="ECO:0000256" key="20">
    <source>
        <dbReference type="ARBA" id="ARBA00048842"/>
    </source>
</evidence>
<evidence type="ECO:0000256" key="6">
    <source>
        <dbReference type="ARBA" id="ARBA00022676"/>
    </source>
</evidence>
<feature type="transmembrane region" description="Helical" evidence="21">
    <location>
        <begin position="7"/>
        <end position="28"/>
    </location>
</feature>
<dbReference type="AlphaFoldDB" id="A0A8C9F8V5"/>
<reference evidence="23" key="2">
    <citation type="submission" date="2025-09" db="UniProtKB">
        <authorList>
            <consortium name="Ensembl"/>
        </authorList>
    </citation>
    <scope>IDENTIFICATION</scope>
</reference>
<sequence>MASSKSLMNLLTFSFGSAIGFFLCYLLFSMILEEQVEIQPHILHNDPHGQHSEDTDNNQLQGQMNFNADSGQHRGILLHLVYYIISTLFMHHKLPSICMNHFLSVCQWLLSKYNPEQPIYFGRRFKPYVKQGYMSGGAGYVLSKEALKRFVTAFKTNKCSHSSSIEDLALGKCMEIINVQAGDSRDTSGRETFHPFVPEHLLIRGYLPKTFWYWNYNYYPAVEGPGCCSDLAVSFHYVDSMTMYHLEYLVYHLRPYGYSYRYNPDSANSLEEQNKNETYCLQTATKLI</sequence>
<dbReference type="GO" id="GO:0046872">
    <property type="term" value="F:metal ion binding"/>
    <property type="evidence" value="ECO:0007669"/>
    <property type="project" value="UniProtKB-KW"/>
</dbReference>
<evidence type="ECO:0000256" key="15">
    <source>
        <dbReference type="ARBA" id="ARBA00023211"/>
    </source>
</evidence>
<evidence type="ECO:0000256" key="7">
    <source>
        <dbReference type="ARBA" id="ARBA00022679"/>
    </source>
</evidence>
<keyword evidence="9" id="KW-0479">Metal-binding</keyword>
<evidence type="ECO:0000256" key="17">
    <source>
        <dbReference type="ARBA" id="ARBA00041226"/>
    </source>
</evidence>
<comment type="pathway">
    <text evidence="3">Protein modification; protein glycosylation.</text>
</comment>
<keyword evidence="8 21" id="KW-0812">Transmembrane</keyword>
<dbReference type="Proteomes" id="UP000694428">
    <property type="component" value="Unplaced"/>
</dbReference>
<evidence type="ECO:0000256" key="13">
    <source>
        <dbReference type="ARBA" id="ARBA00023136"/>
    </source>
</evidence>
<evidence type="ECO:0000259" key="22">
    <source>
        <dbReference type="Pfam" id="PF02434"/>
    </source>
</evidence>
<evidence type="ECO:0000256" key="21">
    <source>
        <dbReference type="SAM" id="Phobius"/>
    </source>
</evidence>
<proteinExistence type="inferred from homology"/>
<name>A0A8C9F8V5_PAVCR</name>
<feature type="domain" description="Fringe-like glycosyltransferase" evidence="22">
    <location>
        <begin position="108"/>
        <end position="181"/>
    </location>
</feature>
<keyword evidence="13 21" id="KW-0472">Membrane</keyword>
<keyword evidence="15" id="KW-0464">Manganese</keyword>
<keyword evidence="12 21" id="KW-1133">Transmembrane helix</keyword>
<evidence type="ECO:0000256" key="3">
    <source>
        <dbReference type="ARBA" id="ARBA00004922"/>
    </source>
</evidence>
<keyword evidence="6" id="KW-0328">Glycosyltransferase</keyword>
<evidence type="ECO:0000256" key="19">
    <source>
        <dbReference type="ARBA" id="ARBA00043065"/>
    </source>
</evidence>
<evidence type="ECO:0000256" key="12">
    <source>
        <dbReference type="ARBA" id="ARBA00022989"/>
    </source>
</evidence>
<dbReference type="GO" id="GO:0016020">
    <property type="term" value="C:membrane"/>
    <property type="evidence" value="ECO:0007669"/>
    <property type="project" value="UniProtKB-SubCell"/>
</dbReference>
<reference evidence="23" key="1">
    <citation type="submission" date="2025-08" db="UniProtKB">
        <authorList>
            <consortium name="Ensembl"/>
        </authorList>
    </citation>
    <scope>IDENTIFICATION</scope>
</reference>
<dbReference type="InterPro" id="IPR026050">
    <property type="entry name" value="C1GALT1/C1GALT1_chp1"/>
</dbReference>
<dbReference type="EC" id="2.4.1.122" evidence="5"/>
<evidence type="ECO:0000256" key="18">
    <source>
        <dbReference type="ARBA" id="ARBA00042009"/>
    </source>
</evidence>
<evidence type="ECO:0000256" key="16">
    <source>
        <dbReference type="ARBA" id="ARBA00040898"/>
    </source>
</evidence>
<dbReference type="PANTHER" id="PTHR23033">
    <property type="entry name" value="BETA1,3-GALACTOSYLTRANSFERASE"/>
    <property type="match status" value="1"/>
</dbReference>
<comment type="similarity">
    <text evidence="4">Belongs to the glycosyltransferase 31 family. Beta3-Gal-T subfamily.</text>
</comment>
<evidence type="ECO:0000256" key="5">
    <source>
        <dbReference type="ARBA" id="ARBA00012557"/>
    </source>
</evidence>
<evidence type="ECO:0000256" key="4">
    <source>
        <dbReference type="ARBA" id="ARBA00006462"/>
    </source>
</evidence>
<evidence type="ECO:0000256" key="2">
    <source>
        <dbReference type="ARBA" id="ARBA00004606"/>
    </source>
</evidence>
<keyword evidence="7" id="KW-0808">Transferase</keyword>
<dbReference type="PANTHER" id="PTHR23033:SF13">
    <property type="entry name" value="GLYCOPROTEIN-N-ACETYLGALACTOSAMINE 3-BETA-GALACTOSYLTRANSFERASE 1"/>
    <property type="match status" value="1"/>
</dbReference>